<evidence type="ECO:0000313" key="7">
    <source>
        <dbReference type="EMBL" id="MYN10203.1"/>
    </source>
</evidence>
<gene>
    <name evidence="7" type="ORF">GTP77_23040</name>
</gene>
<dbReference type="PANTHER" id="PTHR21451:SF19">
    <property type="entry name" value="ACTIVATED IN BLOCKED UNFOLDED PROTEIN RESPONSE"/>
    <property type="match status" value="1"/>
</dbReference>
<accession>A0A7X4HFA9</accession>
<comment type="caution">
    <text evidence="7">The sequence shown here is derived from an EMBL/GenBank/DDBJ whole genome shotgun (WGS) entry which is preliminary data.</text>
</comment>
<keyword evidence="8" id="KW-1185">Reference proteome</keyword>
<sequence length="362" mass="39404">MESAIEWRRADTAAAAPAGPCTSAGDVLAALLDSVEGGELHIRPLRALLESGRFARFNEVGLALRRAFRDPAQRDYFIARMKPHLQLVIGVLPSGIQRHGMLPPEPSAPAPDALRLEQVSDAELRQWLVDDGSLIYGEFQRYELANYFDAIAPHLRPGGEMIDLGSGLGKVVMSAALALPFERCTGVELLGYRHAMALERRARLLALSQQLLAALPEQAQQPEAPLALPVGGAATLRHLLELDARIELREQNMFEADVSRASLVFIYSTCFAPLMDALAAKLARELPEGCLVSCTTFALSHPAFRLLQHFPANTLAWTGVFLYQRVAVPEGAALPPPAALYAPDPDEWEVRARAECAAYDAA</sequence>
<evidence type="ECO:0000256" key="1">
    <source>
        <dbReference type="ARBA" id="ARBA00012190"/>
    </source>
</evidence>
<evidence type="ECO:0000256" key="5">
    <source>
        <dbReference type="ARBA" id="ARBA00047770"/>
    </source>
</evidence>
<evidence type="ECO:0000313" key="8">
    <source>
        <dbReference type="Proteomes" id="UP000450676"/>
    </source>
</evidence>
<comment type="catalytic activity">
    <reaction evidence="5">
        <text>L-lysyl(79)-[histone H3] + 3 S-adenosyl-L-methionine = N(6),N(6),N(6)-trimethyl-L-lysyl(79)-[histone H3] + 3 S-adenosyl-L-homocysteine + 3 H(+)</text>
        <dbReference type="Rhea" id="RHEA:60328"/>
        <dbReference type="Rhea" id="RHEA-COMP:15549"/>
        <dbReference type="Rhea" id="RHEA-COMP:15552"/>
        <dbReference type="ChEBI" id="CHEBI:15378"/>
        <dbReference type="ChEBI" id="CHEBI:29969"/>
        <dbReference type="ChEBI" id="CHEBI:57856"/>
        <dbReference type="ChEBI" id="CHEBI:59789"/>
        <dbReference type="ChEBI" id="CHEBI:61961"/>
        <dbReference type="EC" id="2.1.1.360"/>
    </reaction>
</comment>
<dbReference type="PANTHER" id="PTHR21451">
    <property type="entry name" value="HISTONE H3 METHYLTRANSFERASE"/>
    <property type="match status" value="1"/>
</dbReference>
<dbReference type="GO" id="GO:0140956">
    <property type="term" value="F:histone H3K79 trimethyltransferase activity"/>
    <property type="evidence" value="ECO:0007669"/>
    <property type="project" value="UniProtKB-EC"/>
</dbReference>
<dbReference type="AlphaFoldDB" id="A0A7X4HFA9"/>
<dbReference type="EC" id="2.1.1.360" evidence="1"/>
<dbReference type="GO" id="GO:0051726">
    <property type="term" value="P:regulation of cell cycle"/>
    <property type="evidence" value="ECO:0007669"/>
    <property type="project" value="InterPro"/>
</dbReference>
<reference evidence="7 8" key="1">
    <citation type="submission" date="2019-12" db="EMBL/GenBank/DDBJ databases">
        <title>Novel species isolated from a subtropical stream in China.</title>
        <authorList>
            <person name="Lu H."/>
        </authorList>
    </citation>
    <scope>NUCLEOTIDE SEQUENCE [LARGE SCALE GENOMIC DNA]</scope>
    <source>
        <strain evidence="7 8">FT127W</strain>
    </source>
</reference>
<dbReference type="SUPFAM" id="SSF53335">
    <property type="entry name" value="S-adenosyl-L-methionine-dependent methyltransferases"/>
    <property type="match status" value="1"/>
</dbReference>
<protein>
    <recommendedName>
        <fullName evidence="2">Histone-lysine N-methyltransferase, H3 lysine-79 specific</fullName>
        <ecNumber evidence="1">2.1.1.360</ecNumber>
    </recommendedName>
    <alternativeName>
        <fullName evidence="4">Histone H3-K79 methyltransferase</fullName>
    </alternativeName>
</protein>
<dbReference type="RefSeq" id="WP_161074499.1">
    <property type="nucleotide sequence ID" value="NZ_WWCU01000034.1"/>
</dbReference>
<keyword evidence="3" id="KW-0156">Chromatin regulator</keyword>
<dbReference type="EMBL" id="WWCU01000034">
    <property type="protein sequence ID" value="MYN10203.1"/>
    <property type="molecule type" value="Genomic_DNA"/>
</dbReference>
<organism evidence="7 8">
    <name type="scientific">Pseudoduganella aquatica</name>
    <dbReference type="NCBI Taxonomy" id="2660641"/>
    <lineage>
        <taxon>Bacteria</taxon>
        <taxon>Pseudomonadati</taxon>
        <taxon>Pseudomonadota</taxon>
        <taxon>Betaproteobacteria</taxon>
        <taxon>Burkholderiales</taxon>
        <taxon>Oxalobacteraceae</taxon>
        <taxon>Telluria group</taxon>
        <taxon>Pseudoduganella</taxon>
    </lineage>
</organism>
<name>A0A7X4HFA9_9BURK</name>
<feature type="domain" description="DOT1" evidence="6">
    <location>
        <begin position="133"/>
        <end position="197"/>
    </location>
</feature>
<evidence type="ECO:0000256" key="4">
    <source>
        <dbReference type="ARBA" id="ARBA00029821"/>
    </source>
</evidence>
<dbReference type="InterPro" id="IPR029063">
    <property type="entry name" value="SAM-dependent_MTases_sf"/>
</dbReference>
<dbReference type="InterPro" id="IPR025789">
    <property type="entry name" value="DOT1_dom"/>
</dbReference>
<evidence type="ECO:0000256" key="2">
    <source>
        <dbReference type="ARBA" id="ARBA00020987"/>
    </source>
</evidence>
<dbReference type="Gene3D" id="3.40.50.150">
    <property type="entry name" value="Vaccinia Virus protein VP39"/>
    <property type="match status" value="1"/>
</dbReference>
<evidence type="ECO:0000259" key="6">
    <source>
        <dbReference type="Pfam" id="PF08123"/>
    </source>
</evidence>
<proteinExistence type="predicted"/>
<dbReference type="Pfam" id="PF08123">
    <property type="entry name" value="DOT1"/>
    <property type="match status" value="1"/>
</dbReference>
<dbReference type="Proteomes" id="UP000450676">
    <property type="component" value="Unassembled WGS sequence"/>
</dbReference>
<evidence type="ECO:0000256" key="3">
    <source>
        <dbReference type="ARBA" id="ARBA00022853"/>
    </source>
</evidence>
<dbReference type="InterPro" id="IPR030445">
    <property type="entry name" value="H3-K79_meTrfase"/>
</dbReference>